<name>A0A6J7K1D6_9ZZZZ</name>
<reference evidence="1" key="1">
    <citation type="submission" date="2020-05" db="EMBL/GenBank/DDBJ databases">
        <authorList>
            <person name="Chiriac C."/>
            <person name="Salcher M."/>
            <person name="Ghai R."/>
            <person name="Kavagutti S V."/>
        </authorList>
    </citation>
    <scope>NUCLEOTIDE SEQUENCE</scope>
</reference>
<proteinExistence type="predicted"/>
<gene>
    <name evidence="1" type="ORF">UFOPK3789_00560</name>
</gene>
<sequence length="379" mass="41770">MTAQAPRDQPTTLGIVASHGLWDVLGEDTRLNRASIDAISEADWVEIHRSLITERLSPLASYAIEQGSLSASDSQRLEIFADHKSSMSLALVLERRLLEIYSQMTLAGIDARVLKGPAVAHLDYPDPSWRAFGDIDLLVPADSFEAASQILNSAGARRRFAEVNKGFDSRFGKGACFAYSDGLQIDLHRTISAGPFGLSVDLDALFASVDEFEVRSVKVRTISRQHRFMHACFHAALGDASPRLVALRDVAQMLLVNQIDLEQATVLAKEWRAEVVLARAISLAWDRLDLPPGDPLAWANSYLPSKYEARAMRAYTSENRSYATQVAAGVSAVPGIAGKLAYMRSLLLPSRQHLAGRDFSYWSRFKRGLAALRESRSRA</sequence>
<dbReference type="InterPro" id="IPR039498">
    <property type="entry name" value="NTP_transf_5"/>
</dbReference>
<dbReference type="AlphaFoldDB" id="A0A6J7K1D6"/>
<protein>
    <submittedName>
        <fullName evidence="1">Unannotated protein</fullName>
    </submittedName>
</protein>
<organism evidence="1">
    <name type="scientific">freshwater metagenome</name>
    <dbReference type="NCBI Taxonomy" id="449393"/>
    <lineage>
        <taxon>unclassified sequences</taxon>
        <taxon>metagenomes</taxon>
        <taxon>ecological metagenomes</taxon>
    </lineage>
</organism>
<dbReference type="Pfam" id="PF14907">
    <property type="entry name" value="NTP_transf_5"/>
    <property type="match status" value="1"/>
</dbReference>
<dbReference type="EMBL" id="CAFBNL010000022">
    <property type="protein sequence ID" value="CAB4948977.1"/>
    <property type="molecule type" value="Genomic_DNA"/>
</dbReference>
<accession>A0A6J7K1D6</accession>
<evidence type="ECO:0000313" key="1">
    <source>
        <dbReference type="EMBL" id="CAB4948977.1"/>
    </source>
</evidence>